<organism evidence="2 3">
    <name type="scientific">Skeletonema marinoi</name>
    <dbReference type="NCBI Taxonomy" id="267567"/>
    <lineage>
        <taxon>Eukaryota</taxon>
        <taxon>Sar</taxon>
        <taxon>Stramenopiles</taxon>
        <taxon>Ochrophyta</taxon>
        <taxon>Bacillariophyta</taxon>
        <taxon>Coscinodiscophyceae</taxon>
        <taxon>Thalassiosirophycidae</taxon>
        <taxon>Thalassiosirales</taxon>
        <taxon>Skeletonemataceae</taxon>
        <taxon>Skeletonema</taxon>
        <taxon>Skeletonema marinoi-dohrnii complex</taxon>
    </lineage>
</organism>
<dbReference type="EMBL" id="JATAAI010000003">
    <property type="protein sequence ID" value="KAK1747104.1"/>
    <property type="molecule type" value="Genomic_DNA"/>
</dbReference>
<feature type="region of interest" description="Disordered" evidence="1">
    <location>
        <begin position="223"/>
        <end position="259"/>
    </location>
</feature>
<name>A0AAD9DI95_9STRA</name>
<protein>
    <submittedName>
        <fullName evidence="2">Uncharacterized protein</fullName>
    </submittedName>
</protein>
<dbReference type="AlphaFoldDB" id="A0AAD9DI95"/>
<feature type="compositionally biased region" description="Acidic residues" evidence="1">
    <location>
        <begin position="224"/>
        <end position="249"/>
    </location>
</feature>
<proteinExistence type="predicted"/>
<sequence length="259" mass="28781">MLERGWLHLNRALINDPRVLQRATSTSAASANASFVDINALGLNVSEGTAGMVAMDYSQQLERNTRLQEARNQRRQEAASAHSTLEHIQGQRLSGGLLFSHGHVALDQDVLDLLESRRQLKTDEKYQSLKKKAIALQKILNAHETLLSNRPHGEPVTNPELKAWIGVRWKKGDKTIPSTKTPLLTMKNDMATRHAMSELKELLVARKHCSSDEEADEFLSQFYEDLEAQAEADEDGSDEDAEGEEEGESSDAIVEVLGV</sequence>
<evidence type="ECO:0000256" key="1">
    <source>
        <dbReference type="SAM" id="MobiDB-lite"/>
    </source>
</evidence>
<evidence type="ECO:0000313" key="2">
    <source>
        <dbReference type="EMBL" id="KAK1747104.1"/>
    </source>
</evidence>
<accession>A0AAD9DI95</accession>
<reference evidence="2" key="1">
    <citation type="submission" date="2023-06" db="EMBL/GenBank/DDBJ databases">
        <title>Survivors Of The Sea: Transcriptome response of Skeletonema marinoi to long-term dormancy.</title>
        <authorList>
            <person name="Pinder M.I.M."/>
            <person name="Kourtchenko O."/>
            <person name="Robertson E.K."/>
            <person name="Larsson T."/>
            <person name="Maumus F."/>
            <person name="Osuna-Cruz C.M."/>
            <person name="Vancaester E."/>
            <person name="Stenow R."/>
            <person name="Vandepoele K."/>
            <person name="Ploug H."/>
            <person name="Bruchert V."/>
            <person name="Godhe A."/>
            <person name="Topel M."/>
        </authorList>
    </citation>
    <scope>NUCLEOTIDE SEQUENCE</scope>
    <source>
        <strain evidence="2">R05AC</strain>
    </source>
</reference>
<dbReference type="Proteomes" id="UP001224775">
    <property type="component" value="Unassembled WGS sequence"/>
</dbReference>
<evidence type="ECO:0000313" key="3">
    <source>
        <dbReference type="Proteomes" id="UP001224775"/>
    </source>
</evidence>
<gene>
    <name evidence="2" type="ORF">QTG54_002448</name>
</gene>
<keyword evidence="3" id="KW-1185">Reference proteome</keyword>
<comment type="caution">
    <text evidence="2">The sequence shown here is derived from an EMBL/GenBank/DDBJ whole genome shotgun (WGS) entry which is preliminary data.</text>
</comment>